<dbReference type="Pfam" id="PF03466">
    <property type="entry name" value="LysR_substrate"/>
    <property type="match status" value="1"/>
</dbReference>
<comment type="similarity">
    <text evidence="1">Belongs to the LysR transcriptional regulatory family.</text>
</comment>
<reference evidence="6 7" key="1">
    <citation type="submission" date="2024-06" db="EMBL/GenBank/DDBJ databases">
        <title>Genomic Encyclopedia of Type Strains, Phase IV (KMG-IV): sequencing the most valuable type-strain genomes for metagenomic binning, comparative biology and taxonomic classification.</title>
        <authorList>
            <person name="Goeker M."/>
        </authorList>
    </citation>
    <scope>NUCLEOTIDE SEQUENCE [LARGE SCALE GENOMIC DNA]</scope>
    <source>
        <strain evidence="6 7">DSM 19730</strain>
    </source>
</reference>
<evidence type="ECO:0000313" key="7">
    <source>
        <dbReference type="Proteomes" id="UP001549143"/>
    </source>
</evidence>
<dbReference type="CDD" id="cd08440">
    <property type="entry name" value="PBP2_LTTR_like_4"/>
    <property type="match status" value="1"/>
</dbReference>
<name>A0ABV2KPM8_9HYPH</name>
<dbReference type="GO" id="GO:0003677">
    <property type="term" value="F:DNA binding"/>
    <property type="evidence" value="ECO:0007669"/>
    <property type="project" value="UniProtKB-KW"/>
</dbReference>
<sequence length="320" mass="35699">MGARISLRHLRCFSAVAETGSFTMAAHRLFLTQSSLTATIKQLEESAGLRLFDRTTRRVELTKDAIWFKTVADGVLRDFDNAIADLQAISKSQRGHIRIAAAPSMMTHVLAPTLVAFRRSYPDIAISVYDEGSDKIERSVLEGEKDFGLSSRLNGFPDLDYMPVIADTFGVIFPKDHPLMKRRGKLTWKDLRDYEYIGLTKDTGIGALLETYPNLGLVSRGEDYDHASSTTSLYALLKLGGKISVLPALAAHTGPLVEFEFRELHEPRIEREICLITRHLRSLSPSTHRILEILMSTIRSVDQMVGARILQADAKPQAKS</sequence>
<dbReference type="PANTHER" id="PTHR30419:SF30">
    <property type="entry name" value="LYSR FAMILY TRANSCRIPTIONAL REGULATOR"/>
    <property type="match status" value="1"/>
</dbReference>
<comment type="caution">
    <text evidence="6">The sequence shown here is derived from an EMBL/GenBank/DDBJ whole genome shotgun (WGS) entry which is preliminary data.</text>
</comment>
<evidence type="ECO:0000256" key="4">
    <source>
        <dbReference type="ARBA" id="ARBA00023163"/>
    </source>
</evidence>
<dbReference type="RefSeq" id="WP_354152635.1">
    <property type="nucleotide sequence ID" value="NZ_JBEPMN010000015.1"/>
</dbReference>
<dbReference type="Gene3D" id="3.40.190.290">
    <property type="match status" value="1"/>
</dbReference>
<evidence type="ECO:0000313" key="6">
    <source>
        <dbReference type="EMBL" id="MET3662792.1"/>
    </source>
</evidence>
<protein>
    <submittedName>
        <fullName evidence="6">DNA-binding transcriptional LysR family regulator</fullName>
    </submittedName>
</protein>
<dbReference type="InterPro" id="IPR036390">
    <property type="entry name" value="WH_DNA-bd_sf"/>
</dbReference>
<accession>A0ABV2KPM8</accession>
<dbReference type="Gene3D" id="1.10.10.10">
    <property type="entry name" value="Winged helix-like DNA-binding domain superfamily/Winged helix DNA-binding domain"/>
    <property type="match status" value="1"/>
</dbReference>
<evidence type="ECO:0000259" key="5">
    <source>
        <dbReference type="PROSITE" id="PS50931"/>
    </source>
</evidence>
<dbReference type="InterPro" id="IPR050950">
    <property type="entry name" value="HTH-type_LysR_regulators"/>
</dbReference>
<dbReference type="PROSITE" id="PS50931">
    <property type="entry name" value="HTH_LYSR"/>
    <property type="match status" value="1"/>
</dbReference>
<dbReference type="SUPFAM" id="SSF53850">
    <property type="entry name" value="Periplasmic binding protein-like II"/>
    <property type="match status" value="1"/>
</dbReference>
<dbReference type="SUPFAM" id="SSF46785">
    <property type="entry name" value="Winged helix' DNA-binding domain"/>
    <property type="match status" value="1"/>
</dbReference>
<dbReference type="InterPro" id="IPR000847">
    <property type="entry name" value="LysR_HTH_N"/>
</dbReference>
<dbReference type="InterPro" id="IPR005119">
    <property type="entry name" value="LysR_subst-bd"/>
</dbReference>
<keyword evidence="4" id="KW-0804">Transcription</keyword>
<keyword evidence="3 6" id="KW-0238">DNA-binding</keyword>
<dbReference type="Proteomes" id="UP001549143">
    <property type="component" value="Unassembled WGS sequence"/>
</dbReference>
<dbReference type="PRINTS" id="PR00039">
    <property type="entry name" value="HTHLYSR"/>
</dbReference>
<keyword evidence="2" id="KW-0805">Transcription regulation</keyword>
<evidence type="ECO:0000256" key="1">
    <source>
        <dbReference type="ARBA" id="ARBA00009437"/>
    </source>
</evidence>
<dbReference type="Pfam" id="PF00126">
    <property type="entry name" value="HTH_1"/>
    <property type="match status" value="1"/>
</dbReference>
<evidence type="ECO:0000256" key="2">
    <source>
        <dbReference type="ARBA" id="ARBA00023015"/>
    </source>
</evidence>
<proteinExistence type="inferred from homology"/>
<dbReference type="EMBL" id="JBEPMN010000015">
    <property type="protein sequence ID" value="MET3662792.1"/>
    <property type="molecule type" value="Genomic_DNA"/>
</dbReference>
<feature type="domain" description="HTH lysR-type" evidence="5">
    <location>
        <begin position="5"/>
        <end position="62"/>
    </location>
</feature>
<dbReference type="InterPro" id="IPR036388">
    <property type="entry name" value="WH-like_DNA-bd_sf"/>
</dbReference>
<organism evidence="6 7">
    <name type="scientific">Aquamicrobium ahrensii</name>
    <dbReference type="NCBI Taxonomy" id="469551"/>
    <lineage>
        <taxon>Bacteria</taxon>
        <taxon>Pseudomonadati</taxon>
        <taxon>Pseudomonadota</taxon>
        <taxon>Alphaproteobacteria</taxon>
        <taxon>Hyphomicrobiales</taxon>
        <taxon>Phyllobacteriaceae</taxon>
        <taxon>Aquamicrobium</taxon>
    </lineage>
</organism>
<keyword evidence="7" id="KW-1185">Reference proteome</keyword>
<gene>
    <name evidence="6" type="ORF">ABID44_003143</name>
</gene>
<evidence type="ECO:0000256" key="3">
    <source>
        <dbReference type="ARBA" id="ARBA00023125"/>
    </source>
</evidence>
<dbReference type="PANTHER" id="PTHR30419">
    <property type="entry name" value="HTH-TYPE TRANSCRIPTIONAL REGULATOR YBHD"/>
    <property type="match status" value="1"/>
</dbReference>